<evidence type="ECO:0000313" key="2">
    <source>
        <dbReference type="Proteomes" id="UP000290875"/>
    </source>
</evidence>
<organism evidence="1 2">
    <name type="scientific">Enterobacter cloacae</name>
    <dbReference type="NCBI Taxonomy" id="550"/>
    <lineage>
        <taxon>Bacteria</taxon>
        <taxon>Pseudomonadati</taxon>
        <taxon>Pseudomonadota</taxon>
        <taxon>Gammaproteobacteria</taxon>
        <taxon>Enterobacterales</taxon>
        <taxon>Enterobacteriaceae</taxon>
        <taxon>Enterobacter</taxon>
        <taxon>Enterobacter cloacae complex</taxon>
    </lineage>
</organism>
<proteinExistence type="predicted"/>
<protein>
    <submittedName>
        <fullName evidence="1">Uncharacterized protein</fullName>
    </submittedName>
</protein>
<comment type="caution">
    <text evidence="1">The sequence shown here is derived from an EMBL/GenBank/DDBJ whole genome shotgun (WGS) entry which is preliminary data.</text>
</comment>
<gene>
    <name evidence="1" type="ORF">DM877_05135</name>
</gene>
<dbReference type="Proteomes" id="UP000290875">
    <property type="component" value="Unassembled WGS sequence"/>
</dbReference>
<reference evidence="1 2" key="1">
    <citation type="submission" date="2018-06" db="EMBL/GenBank/DDBJ databases">
        <title>Carbapenemase-producing Enterobacteriaceae present in wastewater treatment plant effluent and nearby surface waters in the US.</title>
        <authorList>
            <person name="Mathys D.A."/>
            <person name="Mollenkopf D.F."/>
            <person name="Feicht S.M."/>
            <person name="Adams R.J."/>
            <person name="Albers A.L."/>
            <person name="Grooters S.V."/>
            <person name="Stuever D.M."/>
            <person name="Daniels J.B."/>
            <person name="Wittum T.E."/>
        </authorList>
    </citation>
    <scope>NUCLEOTIDE SEQUENCE [LARGE SCALE GENOMIC DNA]</scope>
    <source>
        <strain evidence="1 2">GEO_4_Eff_A</strain>
    </source>
</reference>
<evidence type="ECO:0000313" key="1">
    <source>
        <dbReference type="EMBL" id="RXW30388.1"/>
    </source>
</evidence>
<accession>A0A4V1Q6V3</accession>
<sequence length="157" mass="17611">MSAKARFMKKLQEQQPRSRVFDSKSQADIAEFCERMNQLQETMESWLTGTGISIEAMPVSVLDTFAGNHSFTVPAIALRYGNRMVKFTPVFLYGQGVTGGIEVTLCSDGRITPLYRLFMRSGEDANWSFSTFGRPAAPRTVFSENAFFDMISVLLPE</sequence>
<dbReference type="EMBL" id="QJSL01000003">
    <property type="protein sequence ID" value="RXW30388.1"/>
    <property type="molecule type" value="Genomic_DNA"/>
</dbReference>
<dbReference type="AlphaFoldDB" id="A0A4V1Q6V3"/>
<name>A0A4V1Q6V3_ENTCL</name>